<keyword evidence="5" id="KW-0970">Cilium biogenesis/degradation</keyword>
<keyword evidence="8" id="KW-0206">Cytoskeleton</keyword>
<feature type="compositionally biased region" description="Basic residues" evidence="12">
    <location>
        <begin position="355"/>
        <end position="364"/>
    </location>
</feature>
<evidence type="ECO:0000256" key="6">
    <source>
        <dbReference type="ARBA" id="ARBA00023054"/>
    </source>
</evidence>
<dbReference type="InterPro" id="IPR051655">
    <property type="entry name" value="FAM161"/>
</dbReference>
<feature type="region of interest" description="Disordered" evidence="12">
    <location>
        <begin position="355"/>
        <end position="382"/>
    </location>
</feature>
<keyword evidence="9" id="KW-0966">Cell projection</keyword>
<evidence type="ECO:0000256" key="3">
    <source>
        <dbReference type="ARBA" id="ARBA00006663"/>
    </source>
</evidence>
<keyword evidence="13" id="KW-1185">Reference proteome</keyword>
<name>A0A2Y9HSY3_NEOSC</name>
<keyword evidence="7" id="KW-0969">Cilium</keyword>
<dbReference type="Proteomes" id="UP000248481">
    <property type="component" value="Chromosome 10"/>
</dbReference>
<dbReference type="GO" id="GO:0044782">
    <property type="term" value="P:cilium organization"/>
    <property type="evidence" value="ECO:0007669"/>
    <property type="project" value="TreeGrafter"/>
</dbReference>
<evidence type="ECO:0000256" key="8">
    <source>
        <dbReference type="ARBA" id="ARBA00023212"/>
    </source>
</evidence>
<evidence type="ECO:0000313" key="13">
    <source>
        <dbReference type="Proteomes" id="UP000248481"/>
    </source>
</evidence>
<dbReference type="GeneID" id="110588799"/>
<feature type="region of interest" description="Disordered" evidence="12">
    <location>
        <begin position="396"/>
        <end position="416"/>
    </location>
</feature>
<dbReference type="GO" id="GO:0036064">
    <property type="term" value="C:ciliary basal body"/>
    <property type="evidence" value="ECO:0007669"/>
    <property type="project" value="TreeGrafter"/>
</dbReference>
<comment type="function">
    <text evidence="10">Involved in ciliogenesis.</text>
</comment>
<protein>
    <recommendedName>
        <fullName evidence="11">Protein FAM161A</fullName>
    </recommendedName>
</protein>
<accession>A0A2Y9HSY3</accession>
<sequence>MAASRRAAKLEASSLQTPENPSTGAQIAQYEREDPLEALAAGAVAAALEEEEEDEEEKAVLPARARADFNTNISEVDEQTHISNEDFVDFSDIYHSNEEYFRKLEELKAAHLDTMAKLEKMYQNKLNLKEVQPVIIREEASSVSSRSESEKNFYHPISLKTSFSEPDLGQCSSLIMSSSEDELPNSEKEYPEKKRMMSYAKELINNMWTNFSVEDYIQCKDANFPAVEKTKKKPREWVPKITVPEPFQMMIREQRKKEENMKSKSNIEMVRQLLKEQEEESECKKKFRANPVPAFVFLPLYHDIVKQNEERRRRLKEKTKAALLASQKPFKFIAREEQKQAIREKQLRDLCKSKKKTNRFKARPIPRSTYGSTSKEKLKEEELSRDLMTQLRAQELLQNSSPLPSRSGPRSCAPRKLKCPEQAEKLKCKHKFRCQSADFEGLPERYQKHLSEQKCSKLLTGRKPSDLHAASNASAKREKMLADIAADVEHLEETWPNLSPRHKSSGGSASAKPVPCTCNPPMPTVSSRGRAQATRKSEKERMREYRQELEEREEKLKHRPLLFERVAQKNARMAAEKHYSNTLKALGLSDEFVSKKGQSGKIIEYFSNQERKSFTEDKESFDEEEKIEERENGEENHFTDTNSQDSYKEREETDEESREEQAVKG</sequence>
<dbReference type="PANTHER" id="PTHR21501:SF3">
    <property type="entry name" value="PROTEIN FAM161A"/>
    <property type="match status" value="1"/>
</dbReference>
<dbReference type="RefSeq" id="XP_021554863.1">
    <property type="nucleotide sequence ID" value="XM_021699188.2"/>
</dbReference>
<evidence type="ECO:0000256" key="12">
    <source>
        <dbReference type="SAM" id="MobiDB-lite"/>
    </source>
</evidence>
<evidence type="ECO:0000256" key="4">
    <source>
        <dbReference type="ARBA" id="ARBA00022490"/>
    </source>
</evidence>
<keyword evidence="6" id="KW-0175">Coiled coil</keyword>
<dbReference type="Pfam" id="PF10595">
    <property type="entry name" value="FAM161A_B"/>
    <property type="match status" value="1"/>
</dbReference>
<dbReference type="CTD" id="84140"/>
<reference evidence="14" key="1">
    <citation type="submission" date="2025-08" db="UniProtKB">
        <authorList>
            <consortium name="RefSeq"/>
        </authorList>
    </citation>
    <scope>IDENTIFICATION</scope>
    <source>
        <tissue evidence="14">Blood</tissue>
    </source>
</reference>
<feature type="region of interest" description="Disordered" evidence="12">
    <location>
        <begin position="44"/>
        <end position="63"/>
    </location>
</feature>
<feature type="region of interest" description="Disordered" evidence="12">
    <location>
        <begin position="496"/>
        <end position="541"/>
    </location>
</feature>
<evidence type="ECO:0000313" key="14">
    <source>
        <dbReference type="RefSeq" id="XP_021554863.1"/>
    </source>
</evidence>
<keyword evidence="4" id="KW-0963">Cytoplasm</keyword>
<feature type="region of interest" description="Disordered" evidence="12">
    <location>
        <begin position="613"/>
        <end position="665"/>
    </location>
</feature>
<evidence type="ECO:0000256" key="11">
    <source>
        <dbReference type="ARBA" id="ARBA00039949"/>
    </source>
</evidence>
<comment type="similarity">
    <text evidence="3">Belongs to the FAM161 family.</text>
</comment>
<evidence type="ECO:0000256" key="5">
    <source>
        <dbReference type="ARBA" id="ARBA00022794"/>
    </source>
</evidence>
<comment type="subcellular location">
    <subcellularLocation>
        <location evidence="2">Cytoplasm</location>
        <location evidence="2">Cytoskeleton</location>
        <location evidence="2">Cilium basal body</location>
    </subcellularLocation>
    <subcellularLocation>
        <location evidence="1">Cytoplasm</location>
        <location evidence="1">Cytoskeleton</location>
        <location evidence="1">Microtubule organizing center</location>
        <location evidence="1">Centrosome</location>
        <location evidence="1">Centriole</location>
    </subcellularLocation>
</comment>
<evidence type="ECO:0000256" key="7">
    <source>
        <dbReference type="ARBA" id="ARBA00023069"/>
    </source>
</evidence>
<gene>
    <name evidence="14" type="primary">FAM161A</name>
</gene>
<evidence type="ECO:0000256" key="10">
    <source>
        <dbReference type="ARBA" id="ARBA00037165"/>
    </source>
</evidence>
<feature type="region of interest" description="Disordered" evidence="12">
    <location>
        <begin position="1"/>
        <end position="26"/>
    </location>
</feature>
<dbReference type="InterPro" id="IPR019579">
    <property type="entry name" value="FAM161A/B"/>
</dbReference>
<dbReference type="GO" id="GO:0005814">
    <property type="term" value="C:centriole"/>
    <property type="evidence" value="ECO:0007669"/>
    <property type="project" value="UniProtKB-SubCell"/>
</dbReference>
<evidence type="ECO:0000256" key="1">
    <source>
        <dbReference type="ARBA" id="ARBA00004114"/>
    </source>
</evidence>
<proteinExistence type="inferred from homology"/>
<feature type="compositionally biased region" description="Low complexity" evidence="12">
    <location>
        <begin position="400"/>
        <end position="411"/>
    </location>
</feature>
<evidence type="ECO:0000256" key="9">
    <source>
        <dbReference type="ARBA" id="ARBA00023273"/>
    </source>
</evidence>
<feature type="compositionally biased region" description="Acidic residues" evidence="12">
    <location>
        <begin position="48"/>
        <end position="57"/>
    </location>
</feature>
<feature type="compositionally biased region" description="Basic and acidic residues" evidence="12">
    <location>
        <begin position="627"/>
        <end position="638"/>
    </location>
</feature>
<organism evidence="13 14">
    <name type="scientific">Neomonachus schauinslandi</name>
    <name type="common">Hawaiian monk seal</name>
    <name type="synonym">Monachus schauinslandi</name>
    <dbReference type="NCBI Taxonomy" id="29088"/>
    <lineage>
        <taxon>Eukaryota</taxon>
        <taxon>Metazoa</taxon>
        <taxon>Chordata</taxon>
        <taxon>Craniata</taxon>
        <taxon>Vertebrata</taxon>
        <taxon>Euteleostomi</taxon>
        <taxon>Mammalia</taxon>
        <taxon>Eutheria</taxon>
        <taxon>Laurasiatheria</taxon>
        <taxon>Carnivora</taxon>
        <taxon>Caniformia</taxon>
        <taxon>Pinnipedia</taxon>
        <taxon>Phocidae</taxon>
        <taxon>Monachinae</taxon>
        <taxon>Monachini</taxon>
        <taxon>Neomonachus</taxon>
    </lineage>
</organism>
<dbReference type="AlphaFoldDB" id="A0A2Y9HSY3"/>
<evidence type="ECO:0000256" key="2">
    <source>
        <dbReference type="ARBA" id="ARBA00004120"/>
    </source>
</evidence>
<dbReference type="GO" id="GO:0032391">
    <property type="term" value="C:photoreceptor connecting cilium"/>
    <property type="evidence" value="ECO:0007669"/>
    <property type="project" value="TreeGrafter"/>
</dbReference>
<dbReference type="PANTHER" id="PTHR21501">
    <property type="entry name" value="PROTEIN FAM-161"/>
    <property type="match status" value="1"/>
</dbReference>
<feature type="compositionally biased region" description="Polar residues" evidence="12">
    <location>
        <begin position="13"/>
        <end position="26"/>
    </location>
</feature>